<dbReference type="EMBL" id="JBHLTM010000077">
    <property type="protein sequence ID" value="MFC0686857.1"/>
    <property type="molecule type" value="Genomic_DNA"/>
</dbReference>
<evidence type="ECO:0000256" key="2">
    <source>
        <dbReference type="ARBA" id="ARBA00023015"/>
    </source>
</evidence>
<evidence type="ECO:0000313" key="8">
    <source>
        <dbReference type="Proteomes" id="UP001589858"/>
    </source>
</evidence>
<dbReference type="Proteomes" id="UP001589858">
    <property type="component" value="Unassembled WGS sequence"/>
</dbReference>
<proteinExistence type="inferred from homology"/>
<dbReference type="PANTHER" id="PTHR43133:SF63">
    <property type="entry name" value="RNA POLYMERASE SIGMA FACTOR FECI-RELATED"/>
    <property type="match status" value="1"/>
</dbReference>
<evidence type="ECO:0000313" key="7">
    <source>
        <dbReference type="EMBL" id="MFC0686857.1"/>
    </source>
</evidence>
<dbReference type="InterPro" id="IPR014284">
    <property type="entry name" value="RNA_pol_sigma-70_dom"/>
</dbReference>
<dbReference type="Gene3D" id="1.10.10.10">
    <property type="entry name" value="Winged helix-like DNA-binding domain superfamily/Winged helix DNA-binding domain"/>
    <property type="match status" value="1"/>
</dbReference>
<feature type="domain" description="RNA polymerase sigma factor 70 region 4 type 2" evidence="6">
    <location>
        <begin position="115"/>
        <end position="167"/>
    </location>
</feature>
<gene>
    <name evidence="7" type="ORF">ACFFF8_19925</name>
</gene>
<dbReference type="Gene3D" id="1.10.1740.10">
    <property type="match status" value="1"/>
</dbReference>
<dbReference type="NCBIfam" id="TIGR02937">
    <property type="entry name" value="sigma70-ECF"/>
    <property type="match status" value="1"/>
</dbReference>
<keyword evidence="8" id="KW-1185">Reference proteome</keyword>
<protein>
    <submittedName>
        <fullName evidence="7">RNA polymerase sigma factor</fullName>
    </submittedName>
</protein>
<reference evidence="7 8" key="1">
    <citation type="submission" date="2024-09" db="EMBL/GenBank/DDBJ databases">
        <authorList>
            <person name="Sun Q."/>
            <person name="Mori K."/>
        </authorList>
    </citation>
    <scope>NUCLEOTIDE SEQUENCE [LARGE SCALE GENOMIC DNA]</scope>
    <source>
        <strain evidence="7 8">CICC 11035S</strain>
    </source>
</reference>
<dbReference type="InterPro" id="IPR039425">
    <property type="entry name" value="RNA_pol_sigma-70-like"/>
</dbReference>
<keyword evidence="2" id="KW-0805">Transcription regulation</keyword>
<dbReference type="RefSeq" id="WP_267223661.1">
    <property type="nucleotide sequence ID" value="NZ_JAPCWC010000026.1"/>
</dbReference>
<feature type="region of interest" description="Disordered" evidence="5">
    <location>
        <begin position="172"/>
        <end position="205"/>
    </location>
</feature>
<dbReference type="Pfam" id="PF08281">
    <property type="entry name" value="Sigma70_r4_2"/>
    <property type="match status" value="1"/>
</dbReference>
<evidence type="ECO:0000256" key="1">
    <source>
        <dbReference type="ARBA" id="ARBA00010641"/>
    </source>
</evidence>
<evidence type="ECO:0000259" key="6">
    <source>
        <dbReference type="Pfam" id="PF08281"/>
    </source>
</evidence>
<accession>A0ABV6SC67</accession>
<dbReference type="SUPFAM" id="SSF88946">
    <property type="entry name" value="Sigma2 domain of RNA polymerase sigma factors"/>
    <property type="match status" value="1"/>
</dbReference>
<name>A0ABV6SC67_9SPHN</name>
<dbReference type="PANTHER" id="PTHR43133">
    <property type="entry name" value="RNA POLYMERASE ECF-TYPE SIGMA FACTO"/>
    <property type="match status" value="1"/>
</dbReference>
<keyword evidence="3" id="KW-0731">Sigma factor</keyword>
<sequence length="205" mass="23349">MSAQDLREERIRWITSQILPHEAEVRAWLRRSLRGQGDVDDVVQEAYCRLSELPDHRHILNGRAYFFATVRSIVVHTVRRARLVPFEAADQAEIDGMPDEAPSPEQAVGARLQLRRALDLIAALPPAYRHALEMRRLHGFSQKETASYLGVTEKVVENNALRGLRLLMKRMAGDDDRHDDSKPDSARTPDPKIDPRDETAIHALH</sequence>
<evidence type="ECO:0000256" key="5">
    <source>
        <dbReference type="SAM" id="MobiDB-lite"/>
    </source>
</evidence>
<evidence type="ECO:0000256" key="3">
    <source>
        <dbReference type="ARBA" id="ARBA00023082"/>
    </source>
</evidence>
<comment type="similarity">
    <text evidence="1">Belongs to the sigma-70 factor family. ECF subfamily.</text>
</comment>
<dbReference type="InterPro" id="IPR013324">
    <property type="entry name" value="RNA_pol_sigma_r3/r4-like"/>
</dbReference>
<dbReference type="InterPro" id="IPR013249">
    <property type="entry name" value="RNA_pol_sigma70_r4_t2"/>
</dbReference>
<organism evidence="7 8">
    <name type="scientific">Novosphingobium clariflavum</name>
    <dbReference type="NCBI Taxonomy" id="2029884"/>
    <lineage>
        <taxon>Bacteria</taxon>
        <taxon>Pseudomonadati</taxon>
        <taxon>Pseudomonadota</taxon>
        <taxon>Alphaproteobacteria</taxon>
        <taxon>Sphingomonadales</taxon>
        <taxon>Sphingomonadaceae</taxon>
        <taxon>Novosphingobium</taxon>
    </lineage>
</organism>
<evidence type="ECO:0000256" key="4">
    <source>
        <dbReference type="ARBA" id="ARBA00023163"/>
    </source>
</evidence>
<dbReference type="SUPFAM" id="SSF88659">
    <property type="entry name" value="Sigma3 and sigma4 domains of RNA polymerase sigma factors"/>
    <property type="match status" value="1"/>
</dbReference>
<dbReference type="InterPro" id="IPR036388">
    <property type="entry name" value="WH-like_DNA-bd_sf"/>
</dbReference>
<keyword evidence="4" id="KW-0804">Transcription</keyword>
<comment type="caution">
    <text evidence="7">The sequence shown here is derived from an EMBL/GenBank/DDBJ whole genome shotgun (WGS) entry which is preliminary data.</text>
</comment>
<dbReference type="InterPro" id="IPR013325">
    <property type="entry name" value="RNA_pol_sigma_r2"/>
</dbReference>